<dbReference type="RefSeq" id="WP_043032513.1">
    <property type="nucleotide sequence ID" value="NZ_JXSU01000008.1"/>
</dbReference>
<evidence type="ECO:0000313" key="2">
    <source>
        <dbReference type="EMBL" id="KIS22043.1"/>
    </source>
</evidence>
<dbReference type="AlphaFoldDB" id="A0A0D0ZTF8"/>
<dbReference type="OrthoDB" id="9871950at2"/>
<dbReference type="Proteomes" id="UP000032250">
    <property type="component" value="Unassembled WGS sequence"/>
</dbReference>
<dbReference type="HOGENOM" id="CLU_2492307_0_0_9"/>
<evidence type="ECO:0000256" key="1">
    <source>
        <dbReference type="SAM" id="Coils"/>
    </source>
</evidence>
<protein>
    <submittedName>
        <fullName evidence="2">Uncharacterized protein</fullName>
    </submittedName>
</protein>
<sequence>MKSYSDFRKEIGLKGVEIEKLTGYTKQGIHNAFKNIEEGKQPSKKFLVCINSVINKKIQEETQAYEEKMNRLKELQEKIECMEESI</sequence>
<reference evidence="2 3" key="1">
    <citation type="submission" date="2014-06" db="EMBL/GenBank/DDBJ databases">
        <title>Genome characterization of distinct group I Clostridium botulinum lineages.</title>
        <authorList>
            <person name="Giordani F."/>
            <person name="Anselmo A."/>
            <person name="Fillo S."/>
            <person name="Palozzi A.M."/>
            <person name="Fortunato A."/>
            <person name="Gentile B."/>
            <person name="Ciammaruconi A."/>
            <person name="Anniballi F."/>
            <person name="De Medici D."/>
            <person name="Lista F."/>
        </authorList>
    </citation>
    <scope>NUCLEOTIDE SEQUENCE [LARGE SCALE GENOMIC DNA]</scope>
    <source>
        <strain evidence="2 3">B2 450</strain>
    </source>
</reference>
<comment type="caution">
    <text evidence="2">The sequence shown here is derived from an EMBL/GenBank/DDBJ whole genome shotgun (WGS) entry which is preliminary data.</text>
</comment>
<keyword evidence="1" id="KW-0175">Coiled coil</keyword>
<gene>
    <name evidence="2" type="ORF">N495_16275</name>
</gene>
<dbReference type="EMBL" id="JXSU01000008">
    <property type="protein sequence ID" value="KIS22043.1"/>
    <property type="molecule type" value="Genomic_DNA"/>
</dbReference>
<evidence type="ECO:0000313" key="3">
    <source>
        <dbReference type="Proteomes" id="UP000032250"/>
    </source>
</evidence>
<organism evidence="2 3">
    <name type="scientific">Clostridium botulinum B2 450</name>
    <dbReference type="NCBI Taxonomy" id="1379739"/>
    <lineage>
        <taxon>Bacteria</taxon>
        <taxon>Bacillati</taxon>
        <taxon>Bacillota</taxon>
        <taxon>Clostridia</taxon>
        <taxon>Eubacteriales</taxon>
        <taxon>Clostridiaceae</taxon>
        <taxon>Clostridium</taxon>
    </lineage>
</organism>
<name>A0A0D0ZTF8_CLOBO</name>
<feature type="coiled-coil region" evidence="1">
    <location>
        <begin position="55"/>
        <end position="85"/>
    </location>
</feature>
<accession>A0A0D0ZTF8</accession>
<proteinExistence type="predicted"/>
<dbReference type="PATRIC" id="fig|1379739.3.peg.3652"/>